<feature type="region of interest" description="Disordered" evidence="1">
    <location>
        <begin position="1"/>
        <end position="20"/>
    </location>
</feature>
<feature type="compositionally biased region" description="Basic and acidic residues" evidence="1">
    <location>
        <begin position="586"/>
        <end position="608"/>
    </location>
</feature>
<feature type="region of interest" description="Disordered" evidence="1">
    <location>
        <begin position="470"/>
        <end position="500"/>
    </location>
</feature>
<dbReference type="Proteomes" id="UP001324427">
    <property type="component" value="Unassembled WGS sequence"/>
</dbReference>
<feature type="compositionally biased region" description="Basic and acidic residues" evidence="1">
    <location>
        <begin position="136"/>
        <end position="152"/>
    </location>
</feature>
<evidence type="ECO:0000313" key="3">
    <source>
        <dbReference type="Proteomes" id="UP001324427"/>
    </source>
</evidence>
<comment type="caution">
    <text evidence="2">The sequence shown here is derived from an EMBL/GenBank/DDBJ whole genome shotgun (WGS) entry which is preliminary data.</text>
</comment>
<protein>
    <submittedName>
        <fullName evidence="2">Uncharacterized protein</fullName>
    </submittedName>
</protein>
<feature type="region of interest" description="Disordered" evidence="1">
    <location>
        <begin position="126"/>
        <end position="156"/>
    </location>
</feature>
<feature type="region of interest" description="Disordered" evidence="1">
    <location>
        <begin position="304"/>
        <end position="351"/>
    </location>
</feature>
<feature type="compositionally biased region" description="Basic and acidic residues" evidence="1">
    <location>
        <begin position="255"/>
        <end position="273"/>
    </location>
</feature>
<gene>
    <name evidence="2" type="ORF">LTR36_006212</name>
</gene>
<keyword evidence="3" id="KW-1185">Reference proteome</keyword>
<evidence type="ECO:0000313" key="2">
    <source>
        <dbReference type="EMBL" id="KAK4542836.1"/>
    </source>
</evidence>
<feature type="compositionally biased region" description="Basic and acidic residues" evidence="1">
    <location>
        <begin position="486"/>
        <end position="500"/>
    </location>
</feature>
<feature type="region of interest" description="Disordered" evidence="1">
    <location>
        <begin position="252"/>
        <end position="273"/>
    </location>
</feature>
<organism evidence="2 3">
    <name type="scientific">Oleoguttula mirabilis</name>
    <dbReference type="NCBI Taxonomy" id="1507867"/>
    <lineage>
        <taxon>Eukaryota</taxon>
        <taxon>Fungi</taxon>
        <taxon>Dikarya</taxon>
        <taxon>Ascomycota</taxon>
        <taxon>Pezizomycotina</taxon>
        <taxon>Dothideomycetes</taxon>
        <taxon>Dothideomycetidae</taxon>
        <taxon>Mycosphaerellales</taxon>
        <taxon>Teratosphaeriaceae</taxon>
        <taxon>Oleoguttula</taxon>
    </lineage>
</organism>
<dbReference type="EMBL" id="JAVFHQ010000038">
    <property type="protein sequence ID" value="KAK4542836.1"/>
    <property type="molecule type" value="Genomic_DNA"/>
</dbReference>
<name>A0AAV9JC91_9PEZI</name>
<feature type="region of interest" description="Disordered" evidence="1">
    <location>
        <begin position="584"/>
        <end position="614"/>
    </location>
</feature>
<feature type="region of interest" description="Disordered" evidence="1">
    <location>
        <begin position="514"/>
        <end position="555"/>
    </location>
</feature>
<sequence length="614" mass="65565">MDSRAYLTRQGWRGDGHSLDHTDRGIRKPLLVSKKVDVLGVGLNKHAAVSDQWWLRAYDQGLKDFGTGKESALANVQKHGVNRGGLYGRFVRGEGVPGTFGEESAGNKNDEMAVGGMADRAVVAMPAEAKAGQKRKREERPDKKSARRKTEEQEIDNQAKQYVLEAQRLGIISTGPNHARKEFTSTLSALPDFDETMARILELAGIAGKQSTNADKDTRGKMKRDFMRAAKALLSGVEPGEAQRLSKLARNAAKVRKEDAKGSKARARAELSHDAKANATDDVRPYLAKTREAKRQRKLAKLASAKVKAGDAGEGDVSAGAAQDAEDVQTGATVGARPARTKPRSRQLSPAKLAEYTKRAAAKATPTEPATNAARPLFIINTAGTNNSDTLAIDPANNPTSGRDATSAISRAQPFTLPSADSAAAGGAESNLRWEPGMPIPLDPRIWAGVTPNELPKGVRQARKAWMALRREGKKGKNGKLGDGAKTAKEKGKSKGERKVAMREAFVHNILTASRSHAAEAQQSSGSGSGSGKGEDKPSTTPTMTATIDGIPKIPPIKVTTTGTSAFAKCEVARARTVARRVLRSAKREARAAEKGGGEGKGWKKKKEEEEEGG</sequence>
<dbReference type="AlphaFoldDB" id="A0AAV9JC91"/>
<accession>A0AAV9JC91</accession>
<proteinExistence type="predicted"/>
<evidence type="ECO:0000256" key="1">
    <source>
        <dbReference type="SAM" id="MobiDB-lite"/>
    </source>
</evidence>
<reference evidence="2 3" key="1">
    <citation type="submission" date="2021-11" db="EMBL/GenBank/DDBJ databases">
        <title>Black yeast isolated from Biological Soil Crust.</title>
        <authorList>
            <person name="Kurbessoian T."/>
        </authorList>
    </citation>
    <scope>NUCLEOTIDE SEQUENCE [LARGE SCALE GENOMIC DNA]</scope>
    <source>
        <strain evidence="2 3">CCFEE 5522</strain>
    </source>
</reference>